<dbReference type="EMBL" id="JACCFM010000001">
    <property type="protein sequence ID" value="NYJ21508.1"/>
    <property type="molecule type" value="Genomic_DNA"/>
</dbReference>
<dbReference type="PROSITE" id="PS50977">
    <property type="entry name" value="HTH_TETR_2"/>
    <property type="match status" value="1"/>
</dbReference>
<keyword evidence="1 2" id="KW-0238">DNA-binding</keyword>
<name>A0A7Z0EHC6_9MICO</name>
<dbReference type="SUPFAM" id="SSF46689">
    <property type="entry name" value="Homeodomain-like"/>
    <property type="match status" value="1"/>
</dbReference>
<feature type="DNA-binding region" description="H-T-H motif" evidence="2">
    <location>
        <begin position="13"/>
        <end position="32"/>
    </location>
</feature>
<reference evidence="4 5" key="1">
    <citation type="submission" date="2020-07" db="EMBL/GenBank/DDBJ databases">
        <title>Sequencing the genomes of 1000 actinobacteria strains.</title>
        <authorList>
            <person name="Klenk H.-P."/>
        </authorList>
    </citation>
    <scope>NUCLEOTIDE SEQUENCE [LARGE SCALE GENOMIC DNA]</scope>
    <source>
        <strain evidence="4 5">LI1</strain>
    </source>
</reference>
<protein>
    <submittedName>
        <fullName evidence="4">AcrR family transcriptional regulator</fullName>
    </submittedName>
</protein>
<dbReference type="RefSeq" id="WP_218868925.1">
    <property type="nucleotide sequence ID" value="NZ_JACCFM010000001.1"/>
</dbReference>
<gene>
    <name evidence="4" type="ORF">HNR05_003299</name>
</gene>
<evidence type="ECO:0000259" key="3">
    <source>
        <dbReference type="PROSITE" id="PS50977"/>
    </source>
</evidence>
<organism evidence="4 5">
    <name type="scientific">Glaciibacter psychrotolerans</name>
    <dbReference type="NCBI Taxonomy" id="670054"/>
    <lineage>
        <taxon>Bacteria</taxon>
        <taxon>Bacillati</taxon>
        <taxon>Actinomycetota</taxon>
        <taxon>Actinomycetes</taxon>
        <taxon>Micrococcales</taxon>
        <taxon>Microbacteriaceae</taxon>
        <taxon>Glaciibacter</taxon>
    </lineage>
</organism>
<evidence type="ECO:0000313" key="4">
    <source>
        <dbReference type="EMBL" id="NYJ21508.1"/>
    </source>
</evidence>
<dbReference type="Proteomes" id="UP000537260">
    <property type="component" value="Unassembled WGS sequence"/>
</dbReference>
<evidence type="ECO:0000256" key="1">
    <source>
        <dbReference type="ARBA" id="ARBA00023125"/>
    </source>
</evidence>
<dbReference type="InterPro" id="IPR009057">
    <property type="entry name" value="Homeodomain-like_sf"/>
</dbReference>
<dbReference type="InterPro" id="IPR001647">
    <property type="entry name" value="HTH_TetR"/>
</dbReference>
<dbReference type="GO" id="GO:0003677">
    <property type="term" value="F:DNA binding"/>
    <property type="evidence" value="ECO:0007669"/>
    <property type="project" value="UniProtKB-UniRule"/>
</dbReference>
<dbReference type="Gene3D" id="1.10.357.10">
    <property type="entry name" value="Tetracycline Repressor, domain 2"/>
    <property type="match status" value="1"/>
</dbReference>
<comment type="caution">
    <text evidence="4">The sequence shown here is derived from an EMBL/GenBank/DDBJ whole genome shotgun (WGS) entry which is preliminary data.</text>
</comment>
<feature type="domain" description="HTH tetR-type" evidence="3">
    <location>
        <begin position="1"/>
        <end position="50"/>
    </location>
</feature>
<proteinExistence type="predicted"/>
<accession>A0A7Z0EHC6</accession>
<keyword evidence="5" id="KW-1185">Reference proteome</keyword>
<dbReference type="AlphaFoldDB" id="A0A7Z0EHC6"/>
<evidence type="ECO:0000256" key="2">
    <source>
        <dbReference type="PROSITE-ProRule" id="PRU00335"/>
    </source>
</evidence>
<dbReference type="Pfam" id="PF00440">
    <property type="entry name" value="TetR_N"/>
    <property type="match status" value="1"/>
</dbReference>
<sequence>MRHLMTEQSASVSVGDIVRVSGVSRSSFYAHFASLDELAAELLKAQLAEIGSAGDQQRREDLIVGTSAARVGYTRLVAHMVEHFSLYSSVLELQPARGAYDEIVEAYATRLLQSVVVPDQAPANVNLELVTTYIAGGALTLINAWLRGHIDVSDDELVEQLVGLLPPWVTSTRS</sequence>
<evidence type="ECO:0000313" key="5">
    <source>
        <dbReference type="Proteomes" id="UP000537260"/>
    </source>
</evidence>